<keyword evidence="5" id="KW-1185">Reference proteome</keyword>
<dbReference type="InterPro" id="IPR016130">
    <property type="entry name" value="Tyr_Pase_AS"/>
</dbReference>
<dbReference type="Gene3D" id="3.90.190.10">
    <property type="entry name" value="Protein tyrosine phosphatase superfamily"/>
    <property type="match status" value="1"/>
</dbReference>
<evidence type="ECO:0000256" key="1">
    <source>
        <dbReference type="ARBA" id="ARBA00013064"/>
    </source>
</evidence>
<sequence length="167" mass="18487">MTHPFDILNSSLGVSLIFTPCPGTKETSLIEAIETLANAGAKAIITLMPDIEMQKFNAQTLPDACQTTGLNWFHFPIEDDSVPDNEFQQVFPDKKAEVLGMLKQENPVAIHCRGGSGRTGFMAAILLLEMGLDWETVKSEVQSLRPKALTKTDQIQYLQDTYQIEGE</sequence>
<reference evidence="4" key="1">
    <citation type="journal article" date="2014" name="Int. J. Syst. Evol. Microbiol.">
        <title>Complete genome sequence of Corynebacterium casei LMG S-19264T (=DSM 44701T), isolated from a smear-ripened cheese.</title>
        <authorList>
            <consortium name="US DOE Joint Genome Institute (JGI-PGF)"/>
            <person name="Walter F."/>
            <person name="Albersmeier A."/>
            <person name="Kalinowski J."/>
            <person name="Ruckert C."/>
        </authorList>
    </citation>
    <scope>NUCLEOTIDE SEQUENCE</scope>
    <source>
        <strain evidence="4">CGMCC 1.15254</strain>
    </source>
</reference>
<dbReference type="EC" id="3.1.3.48" evidence="1"/>
<dbReference type="Pfam" id="PF22785">
    <property type="entry name" value="Tc-R-P"/>
    <property type="match status" value="1"/>
</dbReference>
<feature type="domain" description="Rhodanese" evidence="3">
    <location>
        <begin position="74"/>
        <end position="143"/>
    </location>
</feature>
<dbReference type="InterPro" id="IPR003595">
    <property type="entry name" value="Tyr_Pase_cat"/>
</dbReference>
<feature type="domain" description="Tyrosine specific protein phosphatases" evidence="2">
    <location>
        <begin position="85"/>
        <end position="156"/>
    </location>
</feature>
<dbReference type="AlphaFoldDB" id="A0A917C7R8"/>
<dbReference type="EMBL" id="BMHV01000049">
    <property type="protein sequence ID" value="GGF76417.1"/>
    <property type="molecule type" value="Genomic_DNA"/>
</dbReference>
<dbReference type="SUPFAM" id="SSF52799">
    <property type="entry name" value="(Phosphotyrosine protein) phosphatases II"/>
    <property type="match status" value="1"/>
</dbReference>
<dbReference type="InterPro" id="IPR029021">
    <property type="entry name" value="Prot-tyrosine_phosphatase-like"/>
</dbReference>
<dbReference type="RefSeq" id="WP_188667255.1">
    <property type="nucleotide sequence ID" value="NZ_BMHV01000049.1"/>
</dbReference>
<comment type="caution">
    <text evidence="4">The sequence shown here is derived from an EMBL/GenBank/DDBJ whole genome shotgun (WGS) entry which is preliminary data.</text>
</comment>
<dbReference type="InterPro" id="IPR050561">
    <property type="entry name" value="PTP"/>
</dbReference>
<dbReference type="PROSITE" id="PS50056">
    <property type="entry name" value="TYR_PHOSPHATASE_2"/>
    <property type="match status" value="1"/>
</dbReference>
<dbReference type="SMART" id="SM00404">
    <property type="entry name" value="PTPc_motif"/>
    <property type="match status" value="1"/>
</dbReference>
<evidence type="ECO:0000259" key="3">
    <source>
        <dbReference type="PROSITE" id="PS50206"/>
    </source>
</evidence>
<dbReference type="GO" id="GO:0004725">
    <property type="term" value="F:protein tyrosine phosphatase activity"/>
    <property type="evidence" value="ECO:0007669"/>
    <property type="project" value="UniProtKB-EC"/>
</dbReference>
<dbReference type="InterPro" id="IPR000387">
    <property type="entry name" value="Tyr_Pase_dom"/>
</dbReference>
<name>A0A917C7R8_9PROT</name>
<dbReference type="InterPro" id="IPR001763">
    <property type="entry name" value="Rhodanese-like_dom"/>
</dbReference>
<protein>
    <recommendedName>
        <fullName evidence="1">protein-tyrosine-phosphatase</fullName>
        <ecNumber evidence="1">3.1.3.48</ecNumber>
    </recommendedName>
</protein>
<dbReference type="PROSITE" id="PS50206">
    <property type="entry name" value="RHODANESE_3"/>
    <property type="match status" value="1"/>
</dbReference>
<evidence type="ECO:0000313" key="4">
    <source>
        <dbReference type="EMBL" id="GGF76417.1"/>
    </source>
</evidence>
<gene>
    <name evidence="4" type="ORF">GCM10011332_33020</name>
</gene>
<accession>A0A917C7R8</accession>
<dbReference type="FunFam" id="3.90.190.10:FF:000157">
    <property type="entry name" value="Protein-tyrosine phosphatase"/>
    <property type="match status" value="1"/>
</dbReference>
<dbReference type="Proteomes" id="UP000632498">
    <property type="component" value="Unassembled WGS sequence"/>
</dbReference>
<evidence type="ECO:0000259" key="2">
    <source>
        <dbReference type="PROSITE" id="PS50056"/>
    </source>
</evidence>
<organism evidence="4 5">
    <name type="scientific">Terasakiella brassicae</name>
    <dbReference type="NCBI Taxonomy" id="1634917"/>
    <lineage>
        <taxon>Bacteria</taxon>
        <taxon>Pseudomonadati</taxon>
        <taxon>Pseudomonadota</taxon>
        <taxon>Alphaproteobacteria</taxon>
        <taxon>Rhodospirillales</taxon>
        <taxon>Terasakiellaceae</taxon>
        <taxon>Terasakiella</taxon>
    </lineage>
</organism>
<reference evidence="4" key="2">
    <citation type="submission" date="2020-09" db="EMBL/GenBank/DDBJ databases">
        <authorList>
            <person name="Sun Q."/>
            <person name="Zhou Y."/>
        </authorList>
    </citation>
    <scope>NUCLEOTIDE SEQUENCE</scope>
    <source>
        <strain evidence="4">CGMCC 1.15254</strain>
    </source>
</reference>
<dbReference type="PANTHER" id="PTHR23339">
    <property type="entry name" value="TYROSINE SPECIFIC PROTEIN PHOSPHATASE AND DUAL SPECIFICITY PROTEIN PHOSPHATASE"/>
    <property type="match status" value="1"/>
</dbReference>
<evidence type="ECO:0000313" key="5">
    <source>
        <dbReference type="Proteomes" id="UP000632498"/>
    </source>
</evidence>
<proteinExistence type="predicted"/>
<dbReference type="PROSITE" id="PS00383">
    <property type="entry name" value="TYR_PHOSPHATASE_1"/>
    <property type="match status" value="1"/>
</dbReference>